<reference evidence="3" key="1">
    <citation type="journal article" date="2014" name="Front. Microbiol.">
        <title>High frequency of phylogenetically diverse reductive dehalogenase-homologous genes in deep subseafloor sedimentary metagenomes.</title>
        <authorList>
            <person name="Kawai M."/>
            <person name="Futagami T."/>
            <person name="Toyoda A."/>
            <person name="Takaki Y."/>
            <person name="Nishi S."/>
            <person name="Hori S."/>
            <person name="Arai W."/>
            <person name="Tsubouchi T."/>
            <person name="Morono Y."/>
            <person name="Uchiyama I."/>
            <person name="Ito T."/>
            <person name="Fujiyama A."/>
            <person name="Inagaki F."/>
            <person name="Takami H."/>
        </authorList>
    </citation>
    <scope>NUCLEOTIDE SEQUENCE</scope>
    <source>
        <strain evidence="3">Expedition CK06-06</strain>
    </source>
</reference>
<evidence type="ECO:0000313" key="3">
    <source>
        <dbReference type="EMBL" id="GAF92237.1"/>
    </source>
</evidence>
<comment type="caution">
    <text evidence="3">The sequence shown here is derived from an EMBL/GenBank/DDBJ whole genome shotgun (WGS) entry which is preliminary data.</text>
</comment>
<feature type="region of interest" description="Disordered" evidence="1">
    <location>
        <begin position="1"/>
        <end position="42"/>
    </location>
</feature>
<proteinExistence type="predicted"/>
<gene>
    <name evidence="3" type="ORF">S01H1_29699</name>
</gene>
<protein>
    <recommendedName>
        <fullName evidence="2">SH3b domain-containing protein</fullName>
    </recommendedName>
</protein>
<accession>X0TVR9</accession>
<dbReference type="InterPro" id="IPR003646">
    <property type="entry name" value="SH3-like_bac-type"/>
</dbReference>
<evidence type="ECO:0000256" key="1">
    <source>
        <dbReference type="SAM" id="MobiDB-lite"/>
    </source>
</evidence>
<feature type="domain" description="SH3b" evidence="2">
    <location>
        <begin position="17"/>
        <end position="86"/>
    </location>
</feature>
<organism evidence="3">
    <name type="scientific">marine sediment metagenome</name>
    <dbReference type="NCBI Taxonomy" id="412755"/>
    <lineage>
        <taxon>unclassified sequences</taxon>
        <taxon>metagenomes</taxon>
        <taxon>ecological metagenomes</taxon>
    </lineage>
</organism>
<evidence type="ECO:0000259" key="2">
    <source>
        <dbReference type="PROSITE" id="PS51781"/>
    </source>
</evidence>
<name>X0TVR9_9ZZZZ</name>
<dbReference type="Gene3D" id="2.30.30.40">
    <property type="entry name" value="SH3 Domains"/>
    <property type="match status" value="1"/>
</dbReference>
<dbReference type="AlphaFoldDB" id="X0TVR9"/>
<dbReference type="EMBL" id="BARS01018241">
    <property type="protein sequence ID" value="GAF92237.1"/>
    <property type="molecule type" value="Genomic_DNA"/>
</dbReference>
<dbReference type="Pfam" id="PF08239">
    <property type="entry name" value="SH3_3"/>
    <property type="match status" value="1"/>
</dbReference>
<dbReference type="PROSITE" id="PS51781">
    <property type="entry name" value="SH3B"/>
    <property type="match status" value="1"/>
</dbReference>
<sequence length="86" mass="8811">MTPATQPSPEAAGLKIGDKPKVSGTGGLGLNLRSGAGTGHARVKTLPEGSVVEIIGGPKEANELTWWQVRDQTGVAGWAAAKYLSD</sequence>